<dbReference type="Pfam" id="PF21205">
    <property type="entry name" value="Rep3_C"/>
    <property type="match status" value="1"/>
</dbReference>
<dbReference type="RefSeq" id="WP_222208795.1">
    <property type="nucleotide sequence ID" value="NZ_CAJZAH010000010.1"/>
</dbReference>
<dbReference type="Gene3D" id="1.10.10.10">
    <property type="entry name" value="Winged helix-like DNA-binding domain superfamily/Winged helix DNA-binding domain"/>
    <property type="match status" value="1"/>
</dbReference>
<evidence type="ECO:0000313" key="3">
    <source>
        <dbReference type="EMBL" id="CAG9183938.1"/>
    </source>
</evidence>
<organism evidence="3 4">
    <name type="scientific">Cupriavidus respiraculi</name>
    <dbReference type="NCBI Taxonomy" id="195930"/>
    <lineage>
        <taxon>Bacteria</taxon>
        <taxon>Pseudomonadati</taxon>
        <taxon>Pseudomonadota</taxon>
        <taxon>Betaproteobacteria</taxon>
        <taxon>Burkholderiales</taxon>
        <taxon>Burkholderiaceae</taxon>
        <taxon>Cupriavidus</taxon>
    </lineage>
</organism>
<proteinExistence type="inferred from homology"/>
<feature type="domain" description="Initiator Rep protein WH1" evidence="2">
    <location>
        <begin position="40"/>
        <end position="179"/>
    </location>
</feature>
<comment type="caution">
    <text evidence="3">The sequence shown here is derived from an EMBL/GenBank/DDBJ whole genome shotgun (WGS) entry which is preliminary data.</text>
</comment>
<reference evidence="3 4" key="1">
    <citation type="submission" date="2021-08" db="EMBL/GenBank/DDBJ databases">
        <authorList>
            <person name="Peeters C."/>
        </authorList>
    </citation>
    <scope>NUCLEOTIDE SEQUENCE [LARGE SCALE GENOMIC DNA]</scope>
    <source>
        <strain evidence="3 4">LMG 21510</strain>
    </source>
</reference>
<dbReference type="InterPro" id="IPR036390">
    <property type="entry name" value="WH_DNA-bd_sf"/>
</dbReference>
<accession>A0ABN7ZFF2</accession>
<dbReference type="Proteomes" id="UP000721236">
    <property type="component" value="Unassembled WGS sequence"/>
</dbReference>
<dbReference type="Pfam" id="PF01051">
    <property type="entry name" value="Rep3_N"/>
    <property type="match status" value="1"/>
</dbReference>
<protein>
    <recommendedName>
        <fullName evidence="2">Initiator Rep protein WH1 domain-containing protein</fullName>
    </recommendedName>
</protein>
<dbReference type="SUPFAM" id="SSF46785">
    <property type="entry name" value="Winged helix' DNA-binding domain"/>
    <property type="match status" value="1"/>
</dbReference>
<dbReference type="EMBL" id="CAJZAH010000010">
    <property type="protein sequence ID" value="CAG9183938.1"/>
    <property type="molecule type" value="Genomic_DNA"/>
</dbReference>
<gene>
    <name evidence="3" type="ORF">LMG21510_04983</name>
</gene>
<keyword evidence="4" id="KW-1185">Reference proteome</keyword>
<dbReference type="InterPro" id="IPR000525">
    <property type="entry name" value="Initiator_Rep_WH1"/>
</dbReference>
<dbReference type="InterPro" id="IPR036388">
    <property type="entry name" value="WH-like_DNA-bd_sf"/>
</dbReference>
<comment type="similarity">
    <text evidence="1">Belongs to the initiator RepB protein family.</text>
</comment>
<evidence type="ECO:0000256" key="1">
    <source>
        <dbReference type="ARBA" id="ARBA00038283"/>
    </source>
</evidence>
<sequence>MSNIVKNIPEQLGFDIFTAVREELGPNTAITESTREIGYRKTNVLIDVTSLSLLARRAINALWLEVSQKPHQDHFDIELGYFKWLAKYETSNNLAHLKKALRECQSASVQVTVEGNAHSGPQWASVPLLGSVAIASGRVVFKVDDLIRRQLKDPQRYTYLSLRMSAALTNYAYILYERLSSMRFMGTTDWIPLEEVRRWVNADAVKSLTEYKQFKRLVLDKSLKQINDLTDLDAEFETKNAPGTRRVAAIRFRLRPNANGKLVLDLARPHELKDLYDTLVRVFGLSTRQIGEIMANRDVYTDVRVRNAIELVKHRVKTKGSEIKSPAAYLMRAIKEGWMLSELEREAAAGTTAQVETPQLPPVHVEAVQRLDETIEKNTEAGIEAYLALDPEARTRVRDALYREVTFKLAVKRAKVKAAPDEETIFARKALKVELGAFMNRKATGPRLAS</sequence>
<evidence type="ECO:0000313" key="4">
    <source>
        <dbReference type="Proteomes" id="UP000721236"/>
    </source>
</evidence>
<evidence type="ECO:0000259" key="2">
    <source>
        <dbReference type="Pfam" id="PF01051"/>
    </source>
</evidence>
<name>A0ABN7ZFF2_9BURK</name>